<dbReference type="Proteomes" id="UP000017973">
    <property type="component" value="Unassembled WGS sequence"/>
</dbReference>
<dbReference type="Pfam" id="PF03480">
    <property type="entry name" value="DctP"/>
    <property type="match status" value="1"/>
</dbReference>
<proteinExistence type="predicted"/>
<dbReference type="CDD" id="cd13603">
    <property type="entry name" value="PBP2_TRAP_Siap_TeaA_like"/>
    <property type="match status" value="1"/>
</dbReference>
<gene>
    <name evidence="3" type="ORF">T458_10105</name>
</gene>
<feature type="chain" id="PRO_5039659690" description="C4-dicarboxylate ABC transporter substrate-binding protein" evidence="2">
    <location>
        <begin position="22"/>
        <end position="335"/>
    </location>
</feature>
<comment type="caution">
    <text evidence="3">The sequence shown here is derived from an EMBL/GenBank/DDBJ whole genome shotgun (WGS) entry which is preliminary data.</text>
</comment>
<dbReference type="AlphaFoldDB" id="V6MB46"/>
<evidence type="ECO:0000313" key="3">
    <source>
        <dbReference type="EMBL" id="EST55080.1"/>
    </source>
</evidence>
<evidence type="ECO:0008006" key="5">
    <source>
        <dbReference type="Google" id="ProtNLM"/>
    </source>
</evidence>
<organism evidence="3 4">
    <name type="scientific">Brevibacillus panacihumi W25</name>
    <dbReference type="NCBI Taxonomy" id="1408254"/>
    <lineage>
        <taxon>Bacteria</taxon>
        <taxon>Bacillati</taxon>
        <taxon>Bacillota</taxon>
        <taxon>Bacilli</taxon>
        <taxon>Bacillales</taxon>
        <taxon>Paenibacillaceae</taxon>
        <taxon>Brevibacillus</taxon>
    </lineage>
</organism>
<dbReference type="PROSITE" id="PS51257">
    <property type="entry name" value="PROKAR_LIPOPROTEIN"/>
    <property type="match status" value="1"/>
</dbReference>
<dbReference type="PATRIC" id="fig|1408254.3.peg.1999"/>
<keyword evidence="1 2" id="KW-0732">Signal</keyword>
<reference evidence="3 4" key="1">
    <citation type="journal article" date="2014" name="Genome Announc.">
        <title>Draft Genome Sequence of Brevibacillus panacihumi Strain W25, a Halotolerant Hydrocarbon-Degrading Bacterium.</title>
        <authorList>
            <person name="Wang X."/>
            <person name="Jin D."/>
            <person name="Zhou L."/>
            <person name="Wu L."/>
            <person name="An W."/>
            <person name="Chen Y."/>
            <person name="Zhao L."/>
        </authorList>
    </citation>
    <scope>NUCLEOTIDE SEQUENCE [LARGE SCALE GENOMIC DNA]</scope>
    <source>
        <strain evidence="3 4">W25</strain>
    </source>
</reference>
<dbReference type="EMBL" id="AYJU01000015">
    <property type="protein sequence ID" value="EST55080.1"/>
    <property type="molecule type" value="Genomic_DNA"/>
</dbReference>
<dbReference type="Gene3D" id="3.40.190.170">
    <property type="entry name" value="Bacterial extracellular solute-binding protein, family 7"/>
    <property type="match status" value="1"/>
</dbReference>
<evidence type="ECO:0000313" key="4">
    <source>
        <dbReference type="Proteomes" id="UP000017973"/>
    </source>
</evidence>
<dbReference type="GO" id="GO:0055085">
    <property type="term" value="P:transmembrane transport"/>
    <property type="evidence" value="ECO:0007669"/>
    <property type="project" value="InterPro"/>
</dbReference>
<dbReference type="NCBIfam" id="NF037995">
    <property type="entry name" value="TRAP_S1"/>
    <property type="match status" value="1"/>
</dbReference>
<dbReference type="eggNOG" id="COG1638">
    <property type="taxonomic scope" value="Bacteria"/>
</dbReference>
<dbReference type="PANTHER" id="PTHR33376:SF5">
    <property type="entry name" value="EXTRACYTOPLASMIC SOLUTE RECEPTOR PROTEIN"/>
    <property type="match status" value="1"/>
</dbReference>
<name>V6MB46_9BACL</name>
<dbReference type="InterPro" id="IPR018389">
    <property type="entry name" value="DctP_fam"/>
</dbReference>
<keyword evidence="4" id="KW-1185">Reference proteome</keyword>
<dbReference type="InterPro" id="IPR038404">
    <property type="entry name" value="TRAP_DctP_sf"/>
</dbReference>
<accession>V6MB46</accession>
<evidence type="ECO:0000256" key="1">
    <source>
        <dbReference type="ARBA" id="ARBA00022729"/>
    </source>
</evidence>
<protein>
    <recommendedName>
        <fullName evidence="5">C4-dicarboxylate ABC transporter substrate-binding protein</fullName>
    </recommendedName>
</protein>
<feature type="signal peptide" evidence="2">
    <location>
        <begin position="1"/>
        <end position="21"/>
    </location>
</feature>
<dbReference type="RefSeq" id="WP_023555988.1">
    <property type="nucleotide sequence ID" value="NZ_KI629782.1"/>
</dbReference>
<dbReference type="STRING" id="1408254.T458_10105"/>
<evidence type="ECO:0000256" key="2">
    <source>
        <dbReference type="SAM" id="SignalP"/>
    </source>
</evidence>
<dbReference type="HOGENOM" id="CLU_071505_0_0_9"/>
<sequence length="335" mass="36278">MRKFILSILACVLVTVLSACSSSSSPGASGSVKIDIALFHTENDAFAQVFKDWSAKVKEKTEGRVVFNPHYSASLVSLFDTLDSVSNGAVDAGILSAGAISGHIPAMGLVETFGVFKDEAAYKSIYQEATPLLSEILEKRKVKLLFWSPGGIDTLAFHRSKTLQAPDAFKDLKMRTAGRWQAEQVKLLGATPVTMDPSELYLALQNGTVDSTLQTVGLANAGKLVEVANKVTSLKIPLNTVQWVINPDVWAKISPEDQKIIMELSNEAGLNAYKAVETKEVTDLESIKSSGGEVYQVTDAERAALLDVLNQVNDKIVAEAGEEGQQLNEILKKYR</sequence>
<dbReference type="PANTHER" id="PTHR33376">
    <property type="match status" value="1"/>
</dbReference>